<sequence length="192" mass="22199">MDDSSISDSQGSDGIFFNKQGKFCIPCTAFRGFQYVAAGLRTRYENYKSNQGSSPTVIMNDNDKIPGSRSYLKEDPPDVQKLGVASWDFLHSMAAKYPDQPTVTQEGEMKEFLKIFSHVYPCHWCAKDFEKYIEKHAPRTKSKEDLSRWMCEAHNSVNGKLGKPKFDCNFWKQRWQDGWEDQQQSTVLEKQN</sequence>
<protein>
    <recommendedName>
        <fullName evidence="8">Sulfhydryl oxidase</fullName>
        <ecNumber evidence="8">1.8.3.2</ecNumber>
    </recommendedName>
</protein>
<dbReference type="KEGG" id="kng:KNAG_0D03880"/>
<keyword evidence="6" id="KW-0496">Mitochondrion</keyword>
<dbReference type="InterPro" id="IPR039799">
    <property type="entry name" value="ALR/ERV"/>
</dbReference>
<dbReference type="InterPro" id="IPR036774">
    <property type="entry name" value="ERV/ALR_sulphydryl_oxid_sf"/>
</dbReference>
<dbReference type="eggNOG" id="KOG3355">
    <property type="taxonomic scope" value="Eukaryota"/>
</dbReference>
<comment type="catalytic activity">
    <reaction evidence="8">
        <text>2 R'C(R)SH + O2 = R'C(R)S-S(R)CR' + H2O2</text>
        <dbReference type="Rhea" id="RHEA:17357"/>
        <dbReference type="ChEBI" id="CHEBI:15379"/>
        <dbReference type="ChEBI" id="CHEBI:16240"/>
        <dbReference type="ChEBI" id="CHEBI:16520"/>
        <dbReference type="ChEBI" id="CHEBI:17412"/>
        <dbReference type="EC" id="1.8.3.2"/>
    </reaction>
</comment>
<evidence type="ECO:0000256" key="4">
    <source>
        <dbReference type="ARBA" id="ARBA00022827"/>
    </source>
</evidence>
<keyword evidence="11" id="KW-1185">Reference proteome</keyword>
<dbReference type="SUPFAM" id="SSF69000">
    <property type="entry name" value="FAD-dependent thiol oxidase"/>
    <property type="match status" value="1"/>
</dbReference>
<dbReference type="Gene3D" id="1.20.120.310">
    <property type="entry name" value="ERV/ALR sulfhydryl oxidase domain"/>
    <property type="match status" value="1"/>
</dbReference>
<dbReference type="GeneID" id="34525823"/>
<comment type="subcellular location">
    <subcellularLocation>
        <location evidence="2">Mitochondrion intermembrane space</location>
    </subcellularLocation>
</comment>
<dbReference type="RefSeq" id="XP_022464380.1">
    <property type="nucleotide sequence ID" value="XM_022607823.1"/>
</dbReference>
<dbReference type="GO" id="GO:0050660">
    <property type="term" value="F:flavin adenine dinucleotide binding"/>
    <property type="evidence" value="ECO:0007669"/>
    <property type="project" value="TreeGrafter"/>
</dbReference>
<dbReference type="Pfam" id="PF04777">
    <property type="entry name" value="Evr1_Alr"/>
    <property type="match status" value="1"/>
</dbReference>
<evidence type="ECO:0000256" key="1">
    <source>
        <dbReference type="ARBA" id="ARBA00001974"/>
    </source>
</evidence>
<evidence type="ECO:0000259" key="9">
    <source>
        <dbReference type="PROSITE" id="PS51324"/>
    </source>
</evidence>
<feature type="domain" description="ERV/ALR sulfhydryl oxidase" evidence="9">
    <location>
        <begin position="75"/>
        <end position="175"/>
    </location>
</feature>
<dbReference type="AlphaFoldDB" id="J7S612"/>
<dbReference type="InterPro" id="IPR017905">
    <property type="entry name" value="ERV/ALR_sulphydryl_oxidase"/>
</dbReference>
<dbReference type="STRING" id="1071383.J7S612"/>
<proteinExistence type="predicted"/>
<dbReference type="Proteomes" id="UP000006310">
    <property type="component" value="Chromosome 4"/>
</dbReference>
<organism evidence="10 11">
    <name type="scientific">Huiozyma naganishii (strain ATCC MYA-139 / BCRC 22969 / CBS 8797 / KCTC 17520 / NBRC 10181 / NCYC 3082 / Yp74L-3)</name>
    <name type="common">Yeast</name>
    <name type="synonym">Kazachstania naganishii</name>
    <dbReference type="NCBI Taxonomy" id="1071383"/>
    <lineage>
        <taxon>Eukaryota</taxon>
        <taxon>Fungi</taxon>
        <taxon>Dikarya</taxon>
        <taxon>Ascomycota</taxon>
        <taxon>Saccharomycotina</taxon>
        <taxon>Saccharomycetes</taxon>
        <taxon>Saccharomycetales</taxon>
        <taxon>Saccharomycetaceae</taxon>
        <taxon>Huiozyma</taxon>
    </lineage>
</organism>
<name>J7S612_HUIN7</name>
<dbReference type="GO" id="GO:0016971">
    <property type="term" value="F:flavin-dependent sulfhydryl oxidase activity"/>
    <property type="evidence" value="ECO:0007669"/>
    <property type="project" value="InterPro"/>
</dbReference>
<keyword evidence="7" id="KW-1015">Disulfide bond</keyword>
<evidence type="ECO:0000256" key="7">
    <source>
        <dbReference type="ARBA" id="ARBA00023157"/>
    </source>
</evidence>
<accession>J7S612</accession>
<keyword evidence="5 8" id="KW-0560">Oxidoreductase</keyword>
<evidence type="ECO:0000313" key="10">
    <source>
        <dbReference type="EMBL" id="CCK70134.1"/>
    </source>
</evidence>
<evidence type="ECO:0000313" key="11">
    <source>
        <dbReference type="Proteomes" id="UP000006310"/>
    </source>
</evidence>
<dbReference type="PANTHER" id="PTHR12645:SF0">
    <property type="entry name" value="FAD-LINKED SULFHYDRYL OXIDASE ALR"/>
    <property type="match status" value="1"/>
</dbReference>
<keyword evidence="3 8" id="KW-0285">Flavoprotein</keyword>
<gene>
    <name evidence="10" type="primary">KNAG0D03880</name>
    <name evidence="10" type="ordered locus">KNAG_0D03880</name>
</gene>
<reference evidence="11" key="2">
    <citation type="submission" date="2012-08" db="EMBL/GenBank/DDBJ databases">
        <title>Genome sequence of Kazachstania naganishii.</title>
        <authorList>
            <person name="Gordon J.L."/>
            <person name="Armisen D."/>
            <person name="Proux-Wera E."/>
            <person name="OhEigeartaigh S.S."/>
            <person name="Byrne K.P."/>
            <person name="Wolfe K.H."/>
        </authorList>
    </citation>
    <scope>NUCLEOTIDE SEQUENCE [LARGE SCALE GENOMIC DNA]</scope>
    <source>
        <strain evidence="11">ATCC MYA-139 / BCRC 22969 / CBS 8797 / CCRC 22969 / KCTC 17520 / NBRC 10181 / NCYC 3082</strain>
    </source>
</reference>
<evidence type="ECO:0000256" key="8">
    <source>
        <dbReference type="RuleBase" id="RU371123"/>
    </source>
</evidence>
<comment type="cofactor">
    <cofactor evidence="1 8">
        <name>FAD</name>
        <dbReference type="ChEBI" id="CHEBI:57692"/>
    </cofactor>
</comment>
<dbReference type="EC" id="1.8.3.2" evidence="8"/>
<dbReference type="OrthoDB" id="17199at2759"/>
<evidence type="ECO:0000256" key="3">
    <source>
        <dbReference type="ARBA" id="ARBA00022630"/>
    </source>
</evidence>
<dbReference type="FunFam" id="1.20.120.310:FF:000003">
    <property type="entry name" value="Sulfhydryl oxidase"/>
    <property type="match status" value="1"/>
</dbReference>
<dbReference type="PROSITE" id="PS51324">
    <property type="entry name" value="ERV_ALR"/>
    <property type="match status" value="1"/>
</dbReference>
<dbReference type="HOGENOM" id="CLU_070631_1_0_1"/>
<dbReference type="GO" id="GO:0005758">
    <property type="term" value="C:mitochondrial intermembrane space"/>
    <property type="evidence" value="ECO:0007669"/>
    <property type="project" value="UniProtKB-SubCell"/>
</dbReference>
<evidence type="ECO:0000256" key="6">
    <source>
        <dbReference type="ARBA" id="ARBA00023128"/>
    </source>
</evidence>
<reference evidence="10 11" key="1">
    <citation type="journal article" date="2011" name="Proc. Natl. Acad. Sci. U.S.A.">
        <title>Evolutionary erosion of yeast sex chromosomes by mating-type switching accidents.</title>
        <authorList>
            <person name="Gordon J.L."/>
            <person name="Armisen D."/>
            <person name="Proux-Wera E."/>
            <person name="Oheigeartaigh S.S."/>
            <person name="Byrne K.P."/>
            <person name="Wolfe K.H."/>
        </authorList>
    </citation>
    <scope>NUCLEOTIDE SEQUENCE [LARGE SCALE GENOMIC DNA]</scope>
    <source>
        <strain evidence="11">ATCC MYA-139 / BCRC 22969 / CBS 8797 / CCRC 22969 / KCTC 17520 / NBRC 10181 / NCYC 3082</strain>
    </source>
</reference>
<keyword evidence="4 8" id="KW-0274">FAD</keyword>
<evidence type="ECO:0000256" key="5">
    <source>
        <dbReference type="ARBA" id="ARBA00023002"/>
    </source>
</evidence>
<dbReference type="PANTHER" id="PTHR12645">
    <property type="entry name" value="ALR/ERV"/>
    <property type="match status" value="1"/>
</dbReference>
<dbReference type="EMBL" id="HE978317">
    <property type="protein sequence ID" value="CCK70134.1"/>
    <property type="molecule type" value="Genomic_DNA"/>
</dbReference>
<evidence type="ECO:0000256" key="2">
    <source>
        <dbReference type="ARBA" id="ARBA00004569"/>
    </source>
</evidence>